<dbReference type="EMBL" id="LJSK01000028">
    <property type="protein sequence ID" value="KPI89230.1"/>
    <property type="molecule type" value="Genomic_DNA"/>
</dbReference>
<evidence type="ECO:0000313" key="4">
    <source>
        <dbReference type="Proteomes" id="UP000038009"/>
    </source>
</evidence>
<feature type="compositionally biased region" description="Basic residues" evidence="2">
    <location>
        <begin position="372"/>
        <end position="382"/>
    </location>
</feature>
<sequence>MDRDAPPPLHFTRQWTQPTHLKHQKLLKVVYPPQRLGSPFSSPLQPSRSPLSPSALQLQLYGSSARPTRRPLELSSNASPLPSRPLPSSFVEVRRTARSRTSTLTCSPVHEKRASHSDATVLHGEDAGRLFWQQQAQRFEEANRALRQELNAVYRVLNSSGQRSTESIHDGRREMTEGAALHEREWRGLQYHGHHSKHESPNGDSISYETVVQERNVARIALAQEREKSFLLRHRLREAEMAAERLEQRLRAVGARLSSRTPTVLYPSASAAKSSKEKVRYPTPSPSSQTSQKSRRSDSRSASRASLSSSLGSPSRSSFGPASSRPRASSPRHRSATRRNSSCRSCVREGKGKRFSSVESSATEFSEAPRLSRGHTRLHHKKEVQARRASSYSSARAHRSTESPSPVAPAREELLKTPPSSLSVGYPVVPQRESSAQALLSSLLTARPTLALQTTLNRHRAHSNARPHLSEVLQRDEASAPRHVFRSQLFGKGDATNDQGASSISEAFQHQELGHLNAHEASISRQLMSPTPPLLSGRSPAWTNTIPNALVQRP</sequence>
<feature type="compositionally biased region" description="Low complexity" evidence="2">
    <location>
        <begin position="74"/>
        <end position="89"/>
    </location>
</feature>
<evidence type="ECO:0000313" key="3">
    <source>
        <dbReference type="EMBL" id="KPI89230.1"/>
    </source>
</evidence>
<feature type="coiled-coil region" evidence="1">
    <location>
        <begin position="129"/>
        <end position="156"/>
    </location>
</feature>
<accession>A0A0N1IAB4</accession>
<dbReference type="Proteomes" id="UP000038009">
    <property type="component" value="Unassembled WGS sequence"/>
</dbReference>
<evidence type="ECO:0000256" key="2">
    <source>
        <dbReference type="SAM" id="MobiDB-lite"/>
    </source>
</evidence>
<keyword evidence="4" id="KW-1185">Reference proteome</keyword>
<evidence type="ECO:0000256" key="1">
    <source>
        <dbReference type="SAM" id="Coils"/>
    </source>
</evidence>
<dbReference type="OrthoDB" id="266112at2759"/>
<proteinExistence type="predicted"/>
<feature type="region of interest" description="Disordered" evidence="2">
    <location>
        <begin position="528"/>
        <end position="554"/>
    </location>
</feature>
<dbReference type="AlphaFoldDB" id="A0A0N1IAB4"/>
<comment type="caution">
    <text evidence="3">The sequence shown here is derived from an EMBL/GenBank/DDBJ whole genome shotgun (WGS) entry which is preliminary data.</text>
</comment>
<protein>
    <submittedName>
        <fullName evidence="3">Uncharacterized protein</fullName>
    </submittedName>
</protein>
<gene>
    <name evidence="3" type="ORF">ABL78_1653</name>
</gene>
<name>A0A0N1IAB4_LEPSE</name>
<dbReference type="VEuPathDB" id="TriTrypDB:Lsey_0028_0160"/>
<dbReference type="OMA" id="EMDAEVH"/>
<reference evidence="3 4" key="1">
    <citation type="journal article" date="2015" name="PLoS Pathog.">
        <title>Leptomonas seymouri: Adaptations to the Dixenous Life Cycle Analyzed by Genome Sequencing, Transcriptome Profiling and Co-infection with Leishmania donovani.</title>
        <authorList>
            <person name="Kraeva N."/>
            <person name="Butenko A."/>
            <person name="Hlavacova J."/>
            <person name="Kostygov A."/>
            <person name="Myskova J."/>
            <person name="Grybchuk D."/>
            <person name="Lestinova T."/>
            <person name="Votypka J."/>
            <person name="Volf P."/>
            <person name="Opperdoes F."/>
            <person name="Flegontov P."/>
            <person name="Lukes J."/>
            <person name="Yurchenko V."/>
        </authorList>
    </citation>
    <scope>NUCLEOTIDE SEQUENCE [LARGE SCALE GENOMIC DNA]</scope>
    <source>
        <strain evidence="3 4">ATCC 30220</strain>
    </source>
</reference>
<feature type="compositionally biased region" description="Low complexity" evidence="2">
    <location>
        <begin position="302"/>
        <end position="329"/>
    </location>
</feature>
<feature type="region of interest" description="Disordered" evidence="2">
    <location>
        <begin position="61"/>
        <end position="89"/>
    </location>
</feature>
<keyword evidence="1" id="KW-0175">Coiled coil</keyword>
<feature type="region of interest" description="Disordered" evidence="2">
    <location>
        <begin position="264"/>
        <end position="411"/>
    </location>
</feature>
<organism evidence="3 4">
    <name type="scientific">Leptomonas seymouri</name>
    <dbReference type="NCBI Taxonomy" id="5684"/>
    <lineage>
        <taxon>Eukaryota</taxon>
        <taxon>Discoba</taxon>
        <taxon>Euglenozoa</taxon>
        <taxon>Kinetoplastea</taxon>
        <taxon>Metakinetoplastina</taxon>
        <taxon>Trypanosomatida</taxon>
        <taxon>Trypanosomatidae</taxon>
        <taxon>Leishmaniinae</taxon>
        <taxon>Leptomonas</taxon>
    </lineage>
</organism>